<evidence type="ECO:0000313" key="8">
    <source>
        <dbReference type="Proteomes" id="UP000295554"/>
    </source>
</evidence>
<protein>
    <submittedName>
        <fullName evidence="7">Na/Pi cotransporter family protein</fullName>
    </submittedName>
</protein>
<dbReference type="OrthoDB" id="9763003at2"/>
<evidence type="ECO:0000256" key="2">
    <source>
        <dbReference type="ARBA" id="ARBA00022475"/>
    </source>
</evidence>
<feature type="transmembrane region" description="Helical" evidence="6">
    <location>
        <begin position="50"/>
        <end position="73"/>
    </location>
</feature>
<feature type="transmembrane region" description="Helical" evidence="6">
    <location>
        <begin position="168"/>
        <end position="188"/>
    </location>
</feature>
<dbReference type="GO" id="GO:0005886">
    <property type="term" value="C:plasma membrane"/>
    <property type="evidence" value="ECO:0007669"/>
    <property type="project" value="UniProtKB-SubCell"/>
</dbReference>
<evidence type="ECO:0000313" key="7">
    <source>
        <dbReference type="EMBL" id="TDG12190.1"/>
    </source>
</evidence>
<keyword evidence="5 6" id="KW-0472">Membrane</keyword>
<organism evidence="7 8">
    <name type="scientific">Seongchinamella unica</name>
    <dbReference type="NCBI Taxonomy" id="2547392"/>
    <lineage>
        <taxon>Bacteria</taxon>
        <taxon>Pseudomonadati</taxon>
        <taxon>Pseudomonadota</taxon>
        <taxon>Gammaproteobacteria</taxon>
        <taxon>Cellvibrionales</taxon>
        <taxon>Halieaceae</taxon>
        <taxon>Seongchinamella</taxon>
    </lineage>
</organism>
<dbReference type="PANTHER" id="PTHR10010">
    <property type="entry name" value="SOLUTE CARRIER FAMILY 34 SODIUM PHOSPHATE , MEMBER 2-RELATED"/>
    <property type="match status" value="1"/>
</dbReference>
<dbReference type="InterPro" id="IPR003841">
    <property type="entry name" value="Na/Pi_transpt"/>
</dbReference>
<reference evidence="7 8" key="1">
    <citation type="submission" date="2019-03" db="EMBL/GenBank/DDBJ databases">
        <title>Seongchinamella monodicae gen. nov., sp. nov., a novel member of the Gammaproteobacteria isolated from a tidal mudflat of beach.</title>
        <authorList>
            <person name="Yang H.G."/>
            <person name="Kang J.W."/>
            <person name="Lee S.D."/>
        </authorList>
    </citation>
    <scope>NUCLEOTIDE SEQUENCE [LARGE SCALE GENOMIC DNA]</scope>
    <source>
        <strain evidence="7 8">GH4-78</strain>
    </source>
</reference>
<feature type="transmembrane region" description="Helical" evidence="6">
    <location>
        <begin position="293"/>
        <end position="318"/>
    </location>
</feature>
<comment type="caution">
    <text evidence="7">The sequence shown here is derived from an EMBL/GenBank/DDBJ whole genome shotgun (WGS) entry which is preliminary data.</text>
</comment>
<feature type="transmembrane region" description="Helical" evidence="6">
    <location>
        <begin position="138"/>
        <end position="156"/>
    </location>
</feature>
<evidence type="ECO:0000256" key="6">
    <source>
        <dbReference type="SAM" id="Phobius"/>
    </source>
</evidence>
<dbReference type="GO" id="GO:0044341">
    <property type="term" value="P:sodium-dependent phosphate transport"/>
    <property type="evidence" value="ECO:0007669"/>
    <property type="project" value="InterPro"/>
</dbReference>
<dbReference type="NCBIfam" id="TIGR00704">
    <property type="entry name" value="NaPi_cotrn_rel"/>
    <property type="match status" value="1"/>
</dbReference>
<keyword evidence="3 6" id="KW-0812">Transmembrane</keyword>
<dbReference type="GO" id="GO:0005436">
    <property type="term" value="F:sodium:phosphate symporter activity"/>
    <property type="evidence" value="ECO:0007669"/>
    <property type="project" value="InterPro"/>
</dbReference>
<sequence>MDYGFSDLLTLLGALGLFLYGMRVMSDALVELAGDRMRNVLATTTSNRFLAVLTGFSITAIIQSSSATTLMVVSFTNAGLLTLVEAIGVIMGANIGTTVTAWLISIVGFKLSMSALALPLVGLGFICTLREDRQWQQWGYFIIGFAVLFIGLQFLKESVPDVSGSPEALAALAAYTDMGFLSVLIFLALGALLTLVMQSSSAAMALTLLMSWEGWIPFDMAAAMVLGQNIGTTVTANLAALVANYQATRAARAHLIFNVLGVILALLVFYPSLNAVDWFMQHTQGVSPWVEASAVPVALSLYHTAFNVINTALLLGFVEKIAAIVCWLVPEVPEPEPEIDQPVYLTKASMAYPQTGIKALFDESLRLLQNAGYKAITHGLSVHRQDLNSGARLRDVVRNSEAVPVNIDELYHTRIKSVYGEILDFATRLQSEFALDEESVEAVRNILIADRQLVRTVKRMQPLHDNIVLFMSSGNAAIMSEYNRIRRRILKIMREIHRASESENPLRHIRKLEKYRKKASELDVLVSGRVNELLLGGEITQVMATSLINDSEQAGKIVNSLIDIATLLYYPKDRLVARLEEQRAPG</sequence>
<dbReference type="EMBL" id="SMSE01000004">
    <property type="protein sequence ID" value="TDG12190.1"/>
    <property type="molecule type" value="Genomic_DNA"/>
</dbReference>
<dbReference type="InterPro" id="IPR004633">
    <property type="entry name" value="NaPi_cotrn-rel/YqeW-like"/>
</dbReference>
<dbReference type="Pfam" id="PF02690">
    <property type="entry name" value="Na_Pi_cotrans"/>
    <property type="match status" value="2"/>
</dbReference>
<keyword evidence="2" id="KW-1003">Cell membrane</keyword>
<feature type="transmembrane region" description="Helical" evidence="6">
    <location>
        <begin position="255"/>
        <end position="273"/>
    </location>
</feature>
<keyword evidence="4 6" id="KW-1133">Transmembrane helix</keyword>
<evidence type="ECO:0000256" key="4">
    <source>
        <dbReference type="ARBA" id="ARBA00022989"/>
    </source>
</evidence>
<feature type="transmembrane region" description="Helical" evidence="6">
    <location>
        <begin position="195"/>
        <end position="215"/>
    </location>
</feature>
<feature type="transmembrane region" description="Helical" evidence="6">
    <location>
        <begin position="80"/>
        <end position="105"/>
    </location>
</feature>
<name>A0A4R5LPG3_9GAMM</name>
<evidence type="ECO:0000256" key="5">
    <source>
        <dbReference type="ARBA" id="ARBA00023136"/>
    </source>
</evidence>
<comment type="subcellular location">
    <subcellularLocation>
        <location evidence="1">Cell membrane</location>
        <topology evidence="1">Multi-pass membrane protein</topology>
    </subcellularLocation>
</comment>
<evidence type="ECO:0000256" key="3">
    <source>
        <dbReference type="ARBA" id="ARBA00022692"/>
    </source>
</evidence>
<dbReference type="NCBIfam" id="NF037997">
    <property type="entry name" value="Na_Pi_symport"/>
    <property type="match status" value="1"/>
</dbReference>
<accession>A0A4R5LPG3</accession>
<dbReference type="PANTHER" id="PTHR10010:SF46">
    <property type="entry name" value="SODIUM-DEPENDENT PHOSPHATE TRANSPORT PROTEIN 2B"/>
    <property type="match status" value="1"/>
</dbReference>
<feature type="transmembrane region" description="Helical" evidence="6">
    <location>
        <begin position="221"/>
        <end position="243"/>
    </location>
</feature>
<gene>
    <name evidence="7" type="ORF">E2F43_15825</name>
</gene>
<feature type="transmembrane region" description="Helical" evidence="6">
    <location>
        <begin position="111"/>
        <end position="129"/>
    </location>
</feature>
<dbReference type="Proteomes" id="UP000295554">
    <property type="component" value="Unassembled WGS sequence"/>
</dbReference>
<dbReference type="AlphaFoldDB" id="A0A4R5LPG3"/>
<evidence type="ECO:0000256" key="1">
    <source>
        <dbReference type="ARBA" id="ARBA00004651"/>
    </source>
</evidence>
<keyword evidence="8" id="KW-1185">Reference proteome</keyword>
<proteinExistence type="predicted"/>